<reference evidence="2" key="1">
    <citation type="submission" date="2020-03" db="EMBL/GenBank/DDBJ databases">
        <authorList>
            <person name="Weist P."/>
        </authorList>
    </citation>
    <scope>NUCLEOTIDE SEQUENCE</scope>
</reference>
<protein>
    <submittedName>
        <fullName evidence="2">Uncharacterized protein</fullName>
    </submittedName>
</protein>
<organism evidence="2 3">
    <name type="scientific">Pleuronectes platessa</name>
    <name type="common">European plaice</name>
    <dbReference type="NCBI Taxonomy" id="8262"/>
    <lineage>
        <taxon>Eukaryota</taxon>
        <taxon>Metazoa</taxon>
        <taxon>Chordata</taxon>
        <taxon>Craniata</taxon>
        <taxon>Vertebrata</taxon>
        <taxon>Euteleostomi</taxon>
        <taxon>Actinopterygii</taxon>
        <taxon>Neopterygii</taxon>
        <taxon>Teleostei</taxon>
        <taxon>Neoteleostei</taxon>
        <taxon>Acanthomorphata</taxon>
        <taxon>Carangaria</taxon>
        <taxon>Pleuronectiformes</taxon>
        <taxon>Pleuronectoidei</taxon>
        <taxon>Pleuronectidae</taxon>
        <taxon>Pleuronectes</taxon>
    </lineage>
</organism>
<dbReference type="Proteomes" id="UP001153269">
    <property type="component" value="Unassembled WGS sequence"/>
</dbReference>
<gene>
    <name evidence="2" type="ORF">PLEPLA_LOCUS26019</name>
</gene>
<comment type="caution">
    <text evidence="2">The sequence shown here is derived from an EMBL/GenBank/DDBJ whole genome shotgun (WGS) entry which is preliminary data.</text>
</comment>
<dbReference type="AlphaFoldDB" id="A0A9N7UWG0"/>
<keyword evidence="3" id="KW-1185">Reference proteome</keyword>
<feature type="compositionally biased region" description="Low complexity" evidence="1">
    <location>
        <begin position="68"/>
        <end position="85"/>
    </location>
</feature>
<sequence length="99" mass="10635">MSRYEGKRLPKAKASTKELLPAFPECLEEASRPWGNPLSAKNPNWDISLNRVNIEVMEAVEADDDLDTASLAAAASSPEQELAPPEETPAGDGGRSQAK</sequence>
<proteinExistence type="predicted"/>
<feature type="region of interest" description="Disordered" evidence="1">
    <location>
        <begin position="65"/>
        <end position="99"/>
    </location>
</feature>
<name>A0A9N7UWG0_PLEPL</name>
<accession>A0A9N7UWG0</accession>
<evidence type="ECO:0000256" key="1">
    <source>
        <dbReference type="SAM" id="MobiDB-lite"/>
    </source>
</evidence>
<evidence type="ECO:0000313" key="2">
    <source>
        <dbReference type="EMBL" id="CAB1438053.1"/>
    </source>
</evidence>
<dbReference type="EMBL" id="CADEAL010002105">
    <property type="protein sequence ID" value="CAB1438053.1"/>
    <property type="molecule type" value="Genomic_DNA"/>
</dbReference>
<evidence type="ECO:0000313" key="3">
    <source>
        <dbReference type="Proteomes" id="UP001153269"/>
    </source>
</evidence>